<dbReference type="InterPro" id="IPR001775">
    <property type="entry name" value="GspD/PilQ"/>
</dbReference>
<dbReference type="InterPro" id="IPR004846">
    <property type="entry name" value="T2SS/T3SS_dom"/>
</dbReference>
<gene>
    <name evidence="5" type="ORF">ACFOW7_20695</name>
</gene>
<dbReference type="PANTHER" id="PTHR30332:SF17">
    <property type="entry name" value="TYPE IV PILIATION SYSTEM PROTEIN DR_0774-RELATED"/>
    <property type="match status" value="1"/>
</dbReference>
<dbReference type="EMBL" id="JBHSBU010000002">
    <property type="protein sequence ID" value="MFC4161759.1"/>
    <property type="molecule type" value="Genomic_DNA"/>
</dbReference>
<dbReference type="PANTHER" id="PTHR30332">
    <property type="entry name" value="PROBABLE GENERAL SECRETION PATHWAY PROTEIN D"/>
    <property type="match status" value="1"/>
</dbReference>
<keyword evidence="2" id="KW-0732">Signal</keyword>
<evidence type="ECO:0000259" key="4">
    <source>
        <dbReference type="Pfam" id="PF07655"/>
    </source>
</evidence>
<feature type="chain" id="PRO_5046516806" evidence="2">
    <location>
        <begin position="23"/>
        <end position="558"/>
    </location>
</feature>
<feature type="domain" description="Type II/III secretion system secretin-like" evidence="3">
    <location>
        <begin position="348"/>
        <end position="529"/>
    </location>
</feature>
<evidence type="ECO:0000313" key="6">
    <source>
        <dbReference type="Proteomes" id="UP001595791"/>
    </source>
</evidence>
<dbReference type="PRINTS" id="PR00811">
    <property type="entry name" value="BCTERIALGSPD"/>
</dbReference>
<evidence type="ECO:0000313" key="5">
    <source>
        <dbReference type="EMBL" id="MFC4161759.1"/>
    </source>
</evidence>
<name>A0ABV8MWM3_9NEIS</name>
<feature type="domain" description="Secretin N-terminal" evidence="4">
    <location>
        <begin position="138"/>
        <end position="229"/>
    </location>
</feature>
<dbReference type="InterPro" id="IPR050810">
    <property type="entry name" value="Bact_Secretion_Sys_Channel"/>
</dbReference>
<protein>
    <submittedName>
        <fullName evidence="5">Secretin N-terminal domain-containing protein</fullName>
    </submittedName>
</protein>
<comment type="caution">
    <text evidence="5">The sequence shown here is derived from an EMBL/GenBank/DDBJ whole genome shotgun (WGS) entry which is preliminary data.</text>
</comment>
<evidence type="ECO:0000256" key="2">
    <source>
        <dbReference type="SAM" id="SignalP"/>
    </source>
</evidence>
<feature type="signal peptide" evidence="2">
    <location>
        <begin position="1"/>
        <end position="22"/>
    </location>
</feature>
<proteinExistence type="predicted"/>
<sequence>MIQADRRLLPLALLGLALGAGADGTVADPTSALLPVPAARATKPLPPGESRPAVQPLARADDRFNLIVNGAPAAQVYLAMVQDTPYQMLLPADFSGTISVQLNRVTVPEALAVLKELYGYDYRIDGQRITMLPLSVQTRLYQLNYLNTNRRGASEVRVLSGSIVTQEGDSGSSSASTSSDGSSTEGSSSSLETTRLSTQSQADLWREVSQVLTALVGPGEGRGVTVSPNTGIVVVRALPSEHAQVSQFLRQAEVSLARQVILEAKIVEVSLGDGYRQGINWAAFGTLKSSSDTAFSFGFLGGKMTATPLEYSGGNVSGRPERSLSNNTDNPLFGLVLRADNFTAAIDLLEQQGTVQVLSSPRIATLNNQKAVLKVGTDELFLTGIRVNSTTSTTGGNATVIPELSLRPFFSGIALDVTPQIDEQGSVILHVRPSVSEVNSVNKRFDLGDLGTYTLPLASSRVSETDSVIRAQDGQIVAIGGLVRERQGQGQDAIPGLGRLPVVGGLFRSEQRMQEKRELVFLLKPIVVRSAETWQRELAASDQRIDAIAGPTRTIRLP</sequence>
<organism evidence="5 6">
    <name type="scientific">Chitinimonas lacunae</name>
    <dbReference type="NCBI Taxonomy" id="1963018"/>
    <lineage>
        <taxon>Bacteria</taxon>
        <taxon>Pseudomonadati</taxon>
        <taxon>Pseudomonadota</taxon>
        <taxon>Betaproteobacteria</taxon>
        <taxon>Neisseriales</taxon>
        <taxon>Chitinibacteraceae</taxon>
        <taxon>Chitinimonas</taxon>
    </lineage>
</organism>
<dbReference type="InterPro" id="IPR011514">
    <property type="entry name" value="Secretin_N_2"/>
</dbReference>
<dbReference type="Proteomes" id="UP001595791">
    <property type="component" value="Unassembled WGS sequence"/>
</dbReference>
<dbReference type="Pfam" id="PF07655">
    <property type="entry name" value="Secretin_N_2"/>
    <property type="match status" value="1"/>
</dbReference>
<feature type="region of interest" description="Disordered" evidence="1">
    <location>
        <begin position="165"/>
        <end position="194"/>
    </location>
</feature>
<evidence type="ECO:0000259" key="3">
    <source>
        <dbReference type="Pfam" id="PF00263"/>
    </source>
</evidence>
<accession>A0ABV8MWM3</accession>
<dbReference type="RefSeq" id="WP_378168244.1">
    <property type="nucleotide sequence ID" value="NZ_JBHSBU010000002.1"/>
</dbReference>
<reference evidence="6" key="1">
    <citation type="journal article" date="2019" name="Int. J. Syst. Evol. Microbiol.">
        <title>The Global Catalogue of Microorganisms (GCM) 10K type strain sequencing project: providing services to taxonomists for standard genome sequencing and annotation.</title>
        <authorList>
            <consortium name="The Broad Institute Genomics Platform"/>
            <consortium name="The Broad Institute Genome Sequencing Center for Infectious Disease"/>
            <person name="Wu L."/>
            <person name="Ma J."/>
        </authorList>
    </citation>
    <scope>NUCLEOTIDE SEQUENCE [LARGE SCALE GENOMIC DNA]</scope>
    <source>
        <strain evidence="6">LMG 29894</strain>
    </source>
</reference>
<keyword evidence="6" id="KW-1185">Reference proteome</keyword>
<dbReference type="Pfam" id="PF00263">
    <property type="entry name" value="Secretin"/>
    <property type="match status" value="1"/>
</dbReference>
<evidence type="ECO:0000256" key="1">
    <source>
        <dbReference type="SAM" id="MobiDB-lite"/>
    </source>
</evidence>